<feature type="region of interest" description="Disordered" evidence="1">
    <location>
        <begin position="1"/>
        <end position="20"/>
    </location>
</feature>
<dbReference type="AlphaFoldDB" id="A0AAV5VBG1"/>
<comment type="caution">
    <text evidence="3">The sequence shown here is derived from an EMBL/GenBank/DDBJ whole genome shotgun (WGS) entry which is preliminary data.</text>
</comment>
<keyword evidence="4" id="KW-1185">Reference proteome</keyword>
<accession>A0AAV5VBG1</accession>
<organism evidence="3 4">
    <name type="scientific">Pristionchus fissidentatus</name>
    <dbReference type="NCBI Taxonomy" id="1538716"/>
    <lineage>
        <taxon>Eukaryota</taxon>
        <taxon>Metazoa</taxon>
        <taxon>Ecdysozoa</taxon>
        <taxon>Nematoda</taxon>
        <taxon>Chromadorea</taxon>
        <taxon>Rhabditida</taxon>
        <taxon>Rhabditina</taxon>
        <taxon>Diplogasteromorpha</taxon>
        <taxon>Diplogasteroidea</taxon>
        <taxon>Neodiplogasteridae</taxon>
        <taxon>Pristionchus</taxon>
    </lineage>
</organism>
<reference evidence="3" key="1">
    <citation type="submission" date="2023-10" db="EMBL/GenBank/DDBJ databases">
        <title>Genome assembly of Pristionchus species.</title>
        <authorList>
            <person name="Yoshida K."/>
            <person name="Sommer R.J."/>
        </authorList>
    </citation>
    <scope>NUCLEOTIDE SEQUENCE</scope>
    <source>
        <strain evidence="3">RS5133</strain>
    </source>
</reference>
<sequence length="102" mass="11288">SRQTEITSDEVKLQSSSDDRRANTASVIMIISAMMYQPDIGMYWLLAMASARMPTITIIDIIEVNPSPTALLIRSAPRPKKRPMIMSDPITKVGVITSPIQN</sequence>
<evidence type="ECO:0000313" key="3">
    <source>
        <dbReference type="EMBL" id="GMT15129.1"/>
    </source>
</evidence>
<dbReference type="Proteomes" id="UP001432322">
    <property type="component" value="Unassembled WGS sequence"/>
</dbReference>
<evidence type="ECO:0000256" key="1">
    <source>
        <dbReference type="SAM" id="MobiDB-lite"/>
    </source>
</evidence>
<keyword evidence="2" id="KW-0812">Transmembrane</keyword>
<keyword evidence="2" id="KW-0472">Membrane</keyword>
<evidence type="ECO:0000256" key="2">
    <source>
        <dbReference type="SAM" id="Phobius"/>
    </source>
</evidence>
<name>A0AAV5VBG1_9BILA</name>
<feature type="transmembrane region" description="Helical" evidence="2">
    <location>
        <begin position="25"/>
        <end position="46"/>
    </location>
</feature>
<protein>
    <submittedName>
        <fullName evidence="3">Uncharacterized protein</fullName>
    </submittedName>
</protein>
<feature type="compositionally biased region" description="Basic and acidic residues" evidence="1">
    <location>
        <begin position="9"/>
        <end position="20"/>
    </location>
</feature>
<gene>
    <name evidence="3" type="ORF">PFISCL1PPCAC_6427</name>
</gene>
<feature type="non-terminal residue" evidence="3">
    <location>
        <position position="1"/>
    </location>
</feature>
<dbReference type="EMBL" id="BTSY01000002">
    <property type="protein sequence ID" value="GMT15129.1"/>
    <property type="molecule type" value="Genomic_DNA"/>
</dbReference>
<proteinExistence type="predicted"/>
<evidence type="ECO:0000313" key="4">
    <source>
        <dbReference type="Proteomes" id="UP001432322"/>
    </source>
</evidence>
<keyword evidence="2" id="KW-1133">Transmembrane helix</keyword>